<proteinExistence type="inferred from homology"/>
<dbReference type="CDD" id="cd00085">
    <property type="entry name" value="HNHc"/>
    <property type="match status" value="1"/>
</dbReference>
<dbReference type="InterPro" id="IPR003615">
    <property type="entry name" value="HNH_nuc"/>
</dbReference>
<name>A0A7X0KV16_9MICO</name>
<dbReference type="AlphaFoldDB" id="A0A7X0KV16"/>
<dbReference type="Gene3D" id="1.10.30.50">
    <property type="match status" value="1"/>
</dbReference>
<comment type="similarity">
    <text evidence="1">Belongs to the Rv1128c/1148c/1588c/1702c/1945/3466 family.</text>
</comment>
<sequence length="460" mass="49197">MNDPLATLDEAYARLRQAWAGADADDCAPVAGLGDRLIEVNRALGAVRRAADGLHSAVAAEIARESRPELGPEGLARKQGFRNPTTLIATTLGTTPGEAVQLVKVGEATAPRTTLTGEAAPPKHPHVATGTTSGAISTRAAGMIITMLDRAALRADRTALEDAERILVEQAENLSLDHLSKLIARAEAHLDPDGLEPRERDARGERSLRVYQRGGMIHVTGQFDAADGAIVKTAIEAVVTADFRRANAGGGAPAGEHPGSGRDEDLRSLPQRQADAMTQLARHLLGCEHNDQPIAGATVVVRMTLEDLENGTGHALIDGIDQPVSISAARRLAAGGRVIPCVFDAHGEILDWGREKRLFTKAQRLALVERDGGCAKCGAPPGLTRAHHIRWWTKHAGPTDLSNGVLLCESCHHHIHDNGWEIRIDGGTIAGTVWFIPPRHVDPGRRPRLGGRRRFDYLAA</sequence>
<protein>
    <submittedName>
        <fullName evidence="4">5-methylcytosine-specific restriction protein A</fullName>
        <ecNumber evidence="4">3.1.21.-</ecNumber>
    </submittedName>
</protein>
<dbReference type="EC" id="3.1.21.-" evidence="4"/>
<evidence type="ECO:0000256" key="1">
    <source>
        <dbReference type="ARBA" id="ARBA00023450"/>
    </source>
</evidence>
<feature type="region of interest" description="Disordered" evidence="2">
    <location>
        <begin position="114"/>
        <end position="133"/>
    </location>
</feature>
<keyword evidence="4" id="KW-0378">Hydrolase</keyword>
<dbReference type="RefSeq" id="WP_184750777.1">
    <property type="nucleotide sequence ID" value="NZ_BAAAJR010000006.1"/>
</dbReference>
<feature type="domain" description="HNH nuclease" evidence="3">
    <location>
        <begin position="362"/>
        <end position="413"/>
    </location>
</feature>
<gene>
    <name evidence="4" type="ORF">HD594_001937</name>
</gene>
<dbReference type="EMBL" id="JACHML010000001">
    <property type="protein sequence ID" value="MBB6391624.1"/>
    <property type="molecule type" value="Genomic_DNA"/>
</dbReference>
<dbReference type="SMART" id="SM00507">
    <property type="entry name" value="HNHc"/>
    <property type="match status" value="1"/>
</dbReference>
<dbReference type="GO" id="GO:0004519">
    <property type="term" value="F:endonuclease activity"/>
    <property type="evidence" value="ECO:0007669"/>
    <property type="project" value="InterPro"/>
</dbReference>
<dbReference type="GO" id="GO:0003676">
    <property type="term" value="F:nucleic acid binding"/>
    <property type="evidence" value="ECO:0007669"/>
    <property type="project" value="InterPro"/>
</dbReference>
<keyword evidence="5" id="KW-1185">Reference proteome</keyword>
<evidence type="ECO:0000259" key="3">
    <source>
        <dbReference type="SMART" id="SM00507"/>
    </source>
</evidence>
<dbReference type="InterPro" id="IPR002711">
    <property type="entry name" value="HNH"/>
</dbReference>
<accession>A0A7X0KV16</accession>
<comment type="caution">
    <text evidence="4">The sequence shown here is derived from an EMBL/GenBank/DDBJ whole genome shotgun (WGS) entry which is preliminary data.</text>
</comment>
<dbReference type="Pfam" id="PF01844">
    <property type="entry name" value="HNH"/>
    <property type="match status" value="1"/>
</dbReference>
<evidence type="ECO:0000256" key="2">
    <source>
        <dbReference type="SAM" id="MobiDB-lite"/>
    </source>
</evidence>
<dbReference type="InterPro" id="IPR003870">
    <property type="entry name" value="DUF222"/>
</dbReference>
<dbReference type="GO" id="GO:0008270">
    <property type="term" value="F:zinc ion binding"/>
    <property type="evidence" value="ECO:0007669"/>
    <property type="project" value="InterPro"/>
</dbReference>
<evidence type="ECO:0000313" key="5">
    <source>
        <dbReference type="Proteomes" id="UP000537775"/>
    </source>
</evidence>
<dbReference type="GO" id="GO:0016787">
    <property type="term" value="F:hydrolase activity"/>
    <property type="evidence" value="ECO:0007669"/>
    <property type="project" value="UniProtKB-KW"/>
</dbReference>
<evidence type="ECO:0000313" key="4">
    <source>
        <dbReference type="EMBL" id="MBB6391624.1"/>
    </source>
</evidence>
<reference evidence="4 5" key="1">
    <citation type="submission" date="2020-08" db="EMBL/GenBank/DDBJ databases">
        <title>Sequencing the genomes of 1000 actinobacteria strains.</title>
        <authorList>
            <person name="Klenk H.-P."/>
        </authorList>
    </citation>
    <scope>NUCLEOTIDE SEQUENCE [LARGE SCALE GENOMIC DNA]</scope>
    <source>
        <strain evidence="4 5">DSM 12511</strain>
    </source>
</reference>
<dbReference type="Pfam" id="PF02720">
    <property type="entry name" value="DUF222"/>
    <property type="match status" value="1"/>
</dbReference>
<dbReference type="Proteomes" id="UP000537775">
    <property type="component" value="Unassembled WGS sequence"/>
</dbReference>
<organism evidence="4 5">
    <name type="scientific">Microbacterium thalassium</name>
    <dbReference type="NCBI Taxonomy" id="362649"/>
    <lineage>
        <taxon>Bacteria</taxon>
        <taxon>Bacillati</taxon>
        <taxon>Actinomycetota</taxon>
        <taxon>Actinomycetes</taxon>
        <taxon>Micrococcales</taxon>
        <taxon>Microbacteriaceae</taxon>
        <taxon>Microbacterium</taxon>
    </lineage>
</organism>